<dbReference type="Pfam" id="PF13347">
    <property type="entry name" value="MFS_2"/>
    <property type="match status" value="1"/>
</dbReference>
<feature type="transmembrane region" description="Helical" evidence="1">
    <location>
        <begin position="319"/>
        <end position="341"/>
    </location>
</feature>
<feature type="transmembrane region" description="Helical" evidence="1">
    <location>
        <begin position="362"/>
        <end position="384"/>
    </location>
</feature>
<keyword evidence="1" id="KW-0472">Membrane</keyword>
<dbReference type="SUPFAM" id="SSF103473">
    <property type="entry name" value="MFS general substrate transporter"/>
    <property type="match status" value="1"/>
</dbReference>
<dbReference type="InterPro" id="IPR036259">
    <property type="entry name" value="MFS_trans_sf"/>
</dbReference>
<protein>
    <submittedName>
        <fullName evidence="2">Na+/melibiose symporter-like transporter</fullName>
    </submittedName>
</protein>
<feature type="transmembrane region" description="Helical" evidence="1">
    <location>
        <begin position="231"/>
        <end position="252"/>
    </location>
</feature>
<gene>
    <name evidence="2" type="ORF">HD841_002930</name>
</gene>
<keyword evidence="1" id="KW-1133">Transmembrane helix</keyword>
<feature type="transmembrane region" description="Helical" evidence="1">
    <location>
        <begin position="149"/>
        <end position="172"/>
    </location>
</feature>
<feature type="transmembrane region" description="Helical" evidence="1">
    <location>
        <begin position="52"/>
        <end position="73"/>
    </location>
</feature>
<feature type="transmembrane region" description="Helical" evidence="1">
    <location>
        <begin position="296"/>
        <end position="313"/>
    </location>
</feature>
<feature type="transmembrane region" description="Helical" evidence="1">
    <location>
        <begin position="178"/>
        <end position="201"/>
    </location>
</feature>
<comment type="caution">
    <text evidence="2">The sequence shown here is derived from an EMBL/GenBank/DDBJ whole genome shotgun (WGS) entry which is preliminary data.</text>
</comment>
<dbReference type="Gene3D" id="1.20.1250.20">
    <property type="entry name" value="MFS general substrate transporter like domains"/>
    <property type="match status" value="1"/>
</dbReference>
<proteinExistence type="predicted"/>
<organism evidence="2 3">
    <name type="scientific">Sphingomonas melonis</name>
    <dbReference type="NCBI Taxonomy" id="152682"/>
    <lineage>
        <taxon>Bacteria</taxon>
        <taxon>Pseudomonadati</taxon>
        <taxon>Pseudomonadota</taxon>
        <taxon>Alphaproteobacteria</taxon>
        <taxon>Sphingomonadales</taxon>
        <taxon>Sphingomonadaceae</taxon>
        <taxon>Sphingomonas</taxon>
    </lineage>
</organism>
<evidence type="ECO:0000313" key="2">
    <source>
        <dbReference type="EMBL" id="NYD91123.1"/>
    </source>
</evidence>
<dbReference type="RefSeq" id="WP_179509559.1">
    <property type="nucleotide sequence ID" value="NZ_JACCBY010000004.1"/>
</dbReference>
<keyword evidence="3" id="KW-1185">Reference proteome</keyword>
<dbReference type="Proteomes" id="UP000517753">
    <property type="component" value="Unassembled WGS sequence"/>
</dbReference>
<dbReference type="AlphaFoldDB" id="A0A7Y9FPV5"/>
<reference evidence="2 3" key="1">
    <citation type="submission" date="2020-08" db="EMBL/GenBank/DDBJ databases">
        <title>The Agave Microbiome: Exploring the role of microbial communities in plant adaptations to desert environments.</title>
        <authorList>
            <person name="Partida-Martinez L.P."/>
        </authorList>
    </citation>
    <scope>NUCLEOTIDE SEQUENCE [LARGE SCALE GENOMIC DNA]</scope>
    <source>
        <strain evidence="2 3">AS2.3</strain>
    </source>
</reference>
<accession>A0A7Y9FPV5</accession>
<evidence type="ECO:0000256" key="1">
    <source>
        <dbReference type="SAM" id="Phobius"/>
    </source>
</evidence>
<evidence type="ECO:0000313" key="3">
    <source>
        <dbReference type="Proteomes" id="UP000517753"/>
    </source>
</evidence>
<keyword evidence="1" id="KW-0812">Transmembrane</keyword>
<dbReference type="EMBL" id="JACCBY010000004">
    <property type="protein sequence ID" value="NYD91123.1"/>
    <property type="molecule type" value="Genomic_DNA"/>
</dbReference>
<feature type="transmembrane region" description="Helical" evidence="1">
    <location>
        <begin position="404"/>
        <end position="423"/>
    </location>
</feature>
<feature type="transmembrane region" description="Helical" evidence="1">
    <location>
        <begin position="85"/>
        <end position="108"/>
    </location>
</feature>
<feature type="transmembrane region" description="Helical" evidence="1">
    <location>
        <begin position="264"/>
        <end position="284"/>
    </location>
</feature>
<name>A0A7Y9FPV5_9SPHN</name>
<feature type="transmembrane region" description="Helical" evidence="1">
    <location>
        <begin position="114"/>
        <end position="137"/>
    </location>
</feature>
<sequence length="451" mass="46893">MEPGSTDRGAPSGIQMLALSLPTWAFAGYDLARRTFLAAYLSYDLGLPIATVGRLVLVAGLAAIPAEMIAGALCDRGSARIGARVAWMLVGTVLLAAGGGALLCLTRASPLPLVALALIGLVVGWAICNVTHGAWALEATRDDAGRTRVFGLRSLAGIIGGISFSLIGALHHGHASPFVAILLIVSIGAPLAHLGLVALVPDRAPPVATWRPDTLWEPVRLLFVNRGNRRLAALFALNGAHTAITGTAYLYLVDAALALPGWGPTGVLVQSVCAAIGIAAAMAIGPRLRAIRTFQAVCWINGVLALVLVVLPAGRPAALIVWSALFGLVSAVDFMALRVLLGERLDHATRTGDATAPAAAHYAGFHLPFNLCGALATGLLFAGYRLLGFDPSLRHGLDQAYGPAQLLPALGAMLLMAASLWLARCRDTRPHHVRHGCTGRSATEIAQAEQA</sequence>